<feature type="binding site" evidence="1">
    <location>
        <position position="38"/>
    </location>
    <ligand>
        <name>substrate</name>
    </ligand>
</feature>
<dbReference type="RefSeq" id="WP_059566162.1">
    <property type="nucleotide sequence ID" value="NZ_LOVT01000093.1"/>
</dbReference>
<dbReference type="Proteomes" id="UP000068603">
    <property type="component" value="Unassembled WGS sequence"/>
</dbReference>
<dbReference type="Gene3D" id="3.90.79.10">
    <property type="entry name" value="Nucleoside Triphosphate Pyrophosphohydrolase"/>
    <property type="match status" value="1"/>
</dbReference>
<dbReference type="PANTHER" id="PTHR43736">
    <property type="entry name" value="ADP-RIBOSE PYROPHOSPHATASE"/>
    <property type="match status" value="1"/>
</dbReference>
<dbReference type="NCBIfam" id="NF006961">
    <property type="entry name" value="PRK09438.1"/>
    <property type="match status" value="1"/>
</dbReference>
<feature type="binding site" evidence="2">
    <location>
        <position position="59"/>
    </location>
    <ligand>
        <name>Mg(2+)</name>
        <dbReference type="ChEBI" id="CHEBI:18420"/>
    </ligand>
</feature>
<organism evidence="4">
    <name type="scientific">Burkholderia stagnalis</name>
    <dbReference type="NCBI Taxonomy" id="1503054"/>
    <lineage>
        <taxon>Bacteria</taxon>
        <taxon>Pseudomonadati</taxon>
        <taxon>Pseudomonadota</taxon>
        <taxon>Betaproteobacteria</taxon>
        <taxon>Burkholderiales</taxon>
        <taxon>Burkholderiaceae</taxon>
        <taxon>Burkholderia</taxon>
        <taxon>Burkholderia cepacia complex</taxon>
    </lineage>
</organism>
<dbReference type="GO" id="GO:0046872">
    <property type="term" value="F:metal ion binding"/>
    <property type="evidence" value="ECO:0007669"/>
    <property type="project" value="UniProtKB-KW"/>
</dbReference>
<accession>A0A106PF81</accession>
<protein>
    <recommendedName>
        <fullName evidence="3">Nudix hydrolase domain-containing protein</fullName>
    </recommendedName>
</protein>
<sequence length="167" mass="18540">MTKSPKIPESVLVVIYTPELDVLVIKRADQHEFWQSVTGSKDALDEPLAVTAAREVAEETGIVVGSPDVPASALVDWRHRIEYSIYPQYLHRYAPGVTRNTEHWFGLCVPRRVDVTLAPREHVDYAWLPYRDAAARCYSPSNAEAILQLPERAGPVHASPDSLPGAA</sequence>
<feature type="binding site" evidence="2">
    <location>
        <position position="55"/>
    </location>
    <ligand>
        <name>Mg(2+)</name>
        <dbReference type="ChEBI" id="CHEBI:18420"/>
    </ligand>
</feature>
<dbReference type="CDD" id="cd04664">
    <property type="entry name" value="NUDIX_DHNTPase_like"/>
    <property type="match status" value="1"/>
</dbReference>
<feature type="binding site" evidence="1">
    <location>
        <position position="139"/>
    </location>
    <ligand>
        <name>substrate</name>
    </ligand>
</feature>
<dbReference type="PROSITE" id="PS51462">
    <property type="entry name" value="NUDIX"/>
    <property type="match status" value="1"/>
</dbReference>
<feature type="binding site" evidence="1">
    <location>
        <position position="6"/>
    </location>
    <ligand>
        <name>substrate</name>
    </ligand>
</feature>
<name>A0A106PF81_9BURK</name>
<keyword evidence="2" id="KW-0479">Metal-binding</keyword>
<evidence type="ECO:0000313" key="5">
    <source>
        <dbReference type="Proteomes" id="UP000068603"/>
    </source>
</evidence>
<dbReference type="EMBL" id="LPHB01000018">
    <property type="protein sequence ID" value="KWA67044.1"/>
    <property type="molecule type" value="Genomic_DNA"/>
</dbReference>
<dbReference type="Pfam" id="PF00293">
    <property type="entry name" value="NUDIX"/>
    <property type="match status" value="1"/>
</dbReference>
<comment type="cofactor">
    <cofactor evidence="2">
        <name>Mg(2+)</name>
        <dbReference type="ChEBI" id="CHEBI:18420"/>
    </cofactor>
    <text evidence="2">Binds 1 Mg(2+) ion per subunit.</text>
</comment>
<gene>
    <name evidence="4" type="ORF">WT44_04065</name>
</gene>
<feature type="domain" description="Nudix hydrolase" evidence="3">
    <location>
        <begin position="6"/>
        <end position="150"/>
    </location>
</feature>
<keyword evidence="2" id="KW-0460">Magnesium</keyword>
<feature type="binding site" evidence="2">
    <location>
        <position position="121"/>
    </location>
    <ligand>
        <name>Mg(2+)</name>
        <dbReference type="ChEBI" id="CHEBI:18420"/>
    </ligand>
</feature>
<dbReference type="GO" id="GO:0046656">
    <property type="term" value="P:folic acid biosynthetic process"/>
    <property type="evidence" value="ECO:0007669"/>
    <property type="project" value="InterPro"/>
</dbReference>
<comment type="caution">
    <text evidence="4">The sequence shown here is derived from an EMBL/GenBank/DDBJ whole genome shotgun (WGS) entry which is preliminary data.</text>
</comment>
<dbReference type="GO" id="GO:0019177">
    <property type="term" value="F:dihydroneopterin triphosphate pyrophosphohydrolase activity"/>
    <property type="evidence" value="ECO:0007669"/>
    <property type="project" value="InterPro"/>
</dbReference>
<proteinExistence type="predicted"/>
<dbReference type="GO" id="GO:0008828">
    <property type="term" value="F:dATP diphosphatase activity"/>
    <property type="evidence" value="ECO:0007669"/>
    <property type="project" value="InterPro"/>
</dbReference>
<evidence type="ECO:0000313" key="4">
    <source>
        <dbReference type="EMBL" id="KWA67044.1"/>
    </source>
</evidence>
<reference evidence="4 5" key="1">
    <citation type="submission" date="2015-11" db="EMBL/GenBank/DDBJ databases">
        <title>Expanding the genomic diversity of Burkholderia species for the development of highly accurate diagnostics.</title>
        <authorList>
            <person name="Sahl J."/>
            <person name="Keim P."/>
            <person name="Wagner D."/>
        </authorList>
    </citation>
    <scope>NUCLEOTIDE SEQUENCE [LARGE SCALE GENOMIC DNA]</scope>
    <source>
        <strain evidence="4 5">MSMB1960WGS</strain>
    </source>
</reference>
<dbReference type="AlphaFoldDB" id="A0A106PF81"/>
<dbReference type="STRING" id="1503054.WT74_14435"/>
<evidence type="ECO:0000256" key="1">
    <source>
        <dbReference type="PIRSR" id="PIRSR603564-1"/>
    </source>
</evidence>
<dbReference type="PANTHER" id="PTHR43736:SF1">
    <property type="entry name" value="DIHYDRONEOPTERIN TRIPHOSPHATE DIPHOSPHATASE"/>
    <property type="match status" value="1"/>
</dbReference>
<dbReference type="PRINTS" id="PR01404">
    <property type="entry name" value="NPPPHYDRLASE"/>
</dbReference>
<dbReference type="SUPFAM" id="SSF55811">
    <property type="entry name" value="Nudix"/>
    <property type="match status" value="1"/>
</dbReference>
<dbReference type="InterPro" id="IPR003564">
    <property type="entry name" value="DHNTPase"/>
</dbReference>
<evidence type="ECO:0000256" key="2">
    <source>
        <dbReference type="PIRSR" id="PIRSR603564-2"/>
    </source>
</evidence>
<dbReference type="InterPro" id="IPR015797">
    <property type="entry name" value="NUDIX_hydrolase-like_dom_sf"/>
</dbReference>
<evidence type="ECO:0000259" key="3">
    <source>
        <dbReference type="PROSITE" id="PS51462"/>
    </source>
</evidence>
<dbReference type="InterPro" id="IPR000086">
    <property type="entry name" value="NUDIX_hydrolase_dom"/>
</dbReference>
<feature type="binding site" evidence="1">
    <location>
        <position position="27"/>
    </location>
    <ligand>
        <name>substrate</name>
    </ligand>
</feature>